<dbReference type="GO" id="GO:0016279">
    <property type="term" value="F:protein-lysine N-methyltransferase activity"/>
    <property type="evidence" value="ECO:0007669"/>
    <property type="project" value="InterPro"/>
</dbReference>
<name>A0A672QFM3_SINGR</name>
<keyword evidence="4" id="KW-0472">Membrane</keyword>
<dbReference type="PANTHER" id="PTHR13610">
    <property type="entry name" value="METHYLTRANSFERASE DOMAIN-CONTAINING PROTEIN"/>
    <property type="match status" value="1"/>
</dbReference>
<dbReference type="PANTHER" id="PTHR13610:SF5">
    <property type="entry name" value="ADENINE NUCLEOTIDE TRANSLOCASE LYSINE N-METHYLTRANSFERASE"/>
    <property type="match status" value="1"/>
</dbReference>
<dbReference type="InParanoid" id="A0A672QFM3"/>
<dbReference type="GO" id="GO:0005739">
    <property type="term" value="C:mitochondrion"/>
    <property type="evidence" value="ECO:0007669"/>
    <property type="project" value="TreeGrafter"/>
</dbReference>
<keyword evidence="3" id="KW-0949">S-adenosyl-L-methionine</keyword>
<evidence type="ECO:0000313" key="6">
    <source>
        <dbReference type="Proteomes" id="UP000472262"/>
    </source>
</evidence>
<organism evidence="5 6">
    <name type="scientific">Sinocyclocheilus grahami</name>
    <name type="common">Dianchi golden-line fish</name>
    <name type="synonym">Barbus grahami</name>
    <dbReference type="NCBI Taxonomy" id="75366"/>
    <lineage>
        <taxon>Eukaryota</taxon>
        <taxon>Metazoa</taxon>
        <taxon>Chordata</taxon>
        <taxon>Craniata</taxon>
        <taxon>Vertebrata</taxon>
        <taxon>Euteleostomi</taxon>
        <taxon>Actinopterygii</taxon>
        <taxon>Neopterygii</taxon>
        <taxon>Teleostei</taxon>
        <taxon>Ostariophysi</taxon>
        <taxon>Cypriniformes</taxon>
        <taxon>Cyprinidae</taxon>
        <taxon>Cyprininae</taxon>
        <taxon>Sinocyclocheilus</taxon>
    </lineage>
</organism>
<dbReference type="Ensembl" id="ENSSGRT00000079530.1">
    <property type="protein sequence ID" value="ENSSGRP00000074709.1"/>
    <property type="gene ID" value="ENSSGRG00000037928.1"/>
</dbReference>
<dbReference type="InterPro" id="IPR026170">
    <property type="entry name" value="FAM173A/B"/>
</dbReference>
<proteinExistence type="predicted"/>
<keyword evidence="6" id="KW-1185">Reference proteome</keyword>
<feature type="transmembrane region" description="Helical" evidence="4">
    <location>
        <begin position="20"/>
        <end position="43"/>
    </location>
</feature>
<protein>
    <submittedName>
        <fullName evidence="5">Uncharacterized protein</fullName>
    </submittedName>
</protein>
<sequence>NLLPDPLSALPFAVLGGWQILQLTAGTGLVVYAVWAGILMSGFRQVPLKLQVRSEECVCVNAAHRERFISITDLRSGDGRIVLEACRQGFPPAVGYELNLWLVRLAKKQHRSVIYRREDLWKVYLNTQNTILNYILFIRLYASLLQSSVSHDPSEIILI</sequence>
<evidence type="ECO:0000256" key="4">
    <source>
        <dbReference type="SAM" id="Phobius"/>
    </source>
</evidence>
<evidence type="ECO:0000313" key="5">
    <source>
        <dbReference type="Ensembl" id="ENSSGRP00000074709.1"/>
    </source>
</evidence>
<evidence type="ECO:0000256" key="3">
    <source>
        <dbReference type="ARBA" id="ARBA00022691"/>
    </source>
</evidence>
<keyword evidence="1" id="KW-0489">Methyltransferase</keyword>
<accession>A0A672QFM3</accession>
<evidence type="ECO:0000256" key="1">
    <source>
        <dbReference type="ARBA" id="ARBA00022603"/>
    </source>
</evidence>
<keyword evidence="4" id="KW-1133">Transmembrane helix</keyword>
<dbReference type="Proteomes" id="UP000472262">
    <property type="component" value="Unassembled WGS sequence"/>
</dbReference>
<evidence type="ECO:0000256" key="2">
    <source>
        <dbReference type="ARBA" id="ARBA00022679"/>
    </source>
</evidence>
<dbReference type="GO" id="GO:0032259">
    <property type="term" value="P:methylation"/>
    <property type="evidence" value="ECO:0007669"/>
    <property type="project" value="UniProtKB-KW"/>
</dbReference>
<reference evidence="5" key="1">
    <citation type="submission" date="2025-08" db="UniProtKB">
        <authorList>
            <consortium name="Ensembl"/>
        </authorList>
    </citation>
    <scope>IDENTIFICATION</scope>
</reference>
<keyword evidence="4" id="KW-0812">Transmembrane</keyword>
<dbReference type="GO" id="GO:1905706">
    <property type="term" value="P:regulation of mitochondrial ATP synthesis coupled proton transport"/>
    <property type="evidence" value="ECO:0007669"/>
    <property type="project" value="TreeGrafter"/>
</dbReference>
<dbReference type="AlphaFoldDB" id="A0A672QFM3"/>
<keyword evidence="2" id="KW-0808">Transferase</keyword>
<reference evidence="5" key="2">
    <citation type="submission" date="2025-09" db="UniProtKB">
        <authorList>
            <consortium name="Ensembl"/>
        </authorList>
    </citation>
    <scope>IDENTIFICATION</scope>
</reference>